<feature type="transmembrane region" description="Helical" evidence="8">
    <location>
        <begin position="317"/>
        <end position="338"/>
    </location>
</feature>
<protein>
    <submittedName>
        <fullName evidence="10">SLC13 family permease</fullName>
    </submittedName>
</protein>
<evidence type="ECO:0000313" key="11">
    <source>
        <dbReference type="Proteomes" id="UP001349994"/>
    </source>
</evidence>
<feature type="transmembrane region" description="Helical" evidence="8">
    <location>
        <begin position="293"/>
        <end position="310"/>
    </location>
</feature>
<dbReference type="RefSeq" id="WP_338210304.1">
    <property type="nucleotide sequence ID" value="NZ_JAYMFF010000011.1"/>
</dbReference>
<feature type="transmembrane region" description="Helical" evidence="8">
    <location>
        <begin position="249"/>
        <end position="281"/>
    </location>
</feature>
<feature type="transmembrane region" description="Helical" evidence="8">
    <location>
        <begin position="77"/>
        <end position="96"/>
    </location>
</feature>
<feature type="transmembrane region" description="Helical" evidence="8">
    <location>
        <begin position="102"/>
        <end position="119"/>
    </location>
</feature>
<feature type="transmembrane region" description="Helical" evidence="8">
    <location>
        <begin position="44"/>
        <end position="65"/>
    </location>
</feature>
<feature type="transmembrane region" description="Helical" evidence="8">
    <location>
        <begin position="126"/>
        <end position="144"/>
    </location>
</feature>
<keyword evidence="2" id="KW-0813">Transport</keyword>
<comment type="subcellular location">
    <subcellularLocation>
        <location evidence="1">Cell membrane</location>
        <topology evidence="1">Multi-pass membrane protein</topology>
    </subcellularLocation>
</comment>
<evidence type="ECO:0000256" key="2">
    <source>
        <dbReference type="ARBA" id="ARBA00022448"/>
    </source>
</evidence>
<keyword evidence="6 8" id="KW-0472">Membrane</keyword>
<evidence type="ECO:0000256" key="6">
    <source>
        <dbReference type="ARBA" id="ARBA00023136"/>
    </source>
</evidence>
<sequence>MRGFSRRAWLFVREHGVLVAAALAATASMVAVAPDEAYWSYFDWRTLECLFCVLTVASAFRLMGAFDHGARAIIGRFRTPSALALALVLTTAALSMVATNDMALIMMLPLSAATLMAAGQARILPAVFALQGIAANLCGMIMPFGNPQNLYLYSYYDLGLRDFLGTMALPFAVSTAGVIACTLTLTRAGSEEESGEKPQASTERDGTAASGAVAGNARGAGTDKAASPDSPAAVARKSTSLGCLSRRRLVAYLALFLLTILAVFGVVPSWAATLVVIAVLAATDRRALASVDYPLLLTFACFFVFAGNLARLPELNAWLGALMADHGLLASAGLSQIISNVPAAVLLSHFTSAWQPLLVGVNIGGAGTLVGSLASLITLQHFTSVRKIFPQARTLPELSTARFLGLFATLNFAFLALLLVVCSLGVQ</sequence>
<proteinExistence type="predicted"/>
<evidence type="ECO:0000256" key="7">
    <source>
        <dbReference type="SAM" id="MobiDB-lite"/>
    </source>
</evidence>
<feature type="transmembrane region" description="Helical" evidence="8">
    <location>
        <begin position="358"/>
        <end position="382"/>
    </location>
</feature>
<dbReference type="Proteomes" id="UP001349994">
    <property type="component" value="Unassembled WGS sequence"/>
</dbReference>
<evidence type="ECO:0000256" key="5">
    <source>
        <dbReference type="ARBA" id="ARBA00022989"/>
    </source>
</evidence>
<name>A0ABU6II67_9ACTN</name>
<keyword evidence="11" id="KW-1185">Reference proteome</keyword>
<dbReference type="PANTHER" id="PTHR43302">
    <property type="entry name" value="TRANSPORTER ARSB-RELATED"/>
    <property type="match status" value="1"/>
</dbReference>
<comment type="caution">
    <text evidence="10">The sequence shown here is derived from an EMBL/GenBank/DDBJ whole genome shotgun (WGS) entry which is preliminary data.</text>
</comment>
<dbReference type="InterPro" id="IPR004680">
    <property type="entry name" value="Cit_transptr-like_dom"/>
</dbReference>
<organism evidence="10 11">
    <name type="scientific">Adlercreutzia wanghongyangiae</name>
    <dbReference type="NCBI Taxonomy" id="3111451"/>
    <lineage>
        <taxon>Bacteria</taxon>
        <taxon>Bacillati</taxon>
        <taxon>Actinomycetota</taxon>
        <taxon>Coriobacteriia</taxon>
        <taxon>Eggerthellales</taxon>
        <taxon>Eggerthellaceae</taxon>
        <taxon>Adlercreutzia</taxon>
    </lineage>
</organism>
<feature type="region of interest" description="Disordered" evidence="7">
    <location>
        <begin position="190"/>
        <end position="209"/>
    </location>
</feature>
<accession>A0ABU6II67</accession>
<feature type="transmembrane region" description="Helical" evidence="8">
    <location>
        <begin position="403"/>
        <end position="426"/>
    </location>
</feature>
<evidence type="ECO:0000259" key="9">
    <source>
        <dbReference type="Pfam" id="PF03600"/>
    </source>
</evidence>
<keyword evidence="4 8" id="KW-0812">Transmembrane</keyword>
<dbReference type="EMBL" id="JAYMFF010000011">
    <property type="protein sequence ID" value="MEC4176159.1"/>
    <property type="molecule type" value="Genomic_DNA"/>
</dbReference>
<dbReference type="PANTHER" id="PTHR43302:SF5">
    <property type="entry name" value="TRANSPORTER ARSB-RELATED"/>
    <property type="match status" value="1"/>
</dbReference>
<evidence type="ECO:0000313" key="10">
    <source>
        <dbReference type="EMBL" id="MEC4176159.1"/>
    </source>
</evidence>
<evidence type="ECO:0000256" key="3">
    <source>
        <dbReference type="ARBA" id="ARBA00022475"/>
    </source>
</evidence>
<reference evidence="10 11" key="1">
    <citation type="submission" date="2024-01" db="EMBL/GenBank/DDBJ databases">
        <title>novel species in genus Adlercreutzia.</title>
        <authorList>
            <person name="Liu X."/>
        </authorList>
    </citation>
    <scope>NUCLEOTIDE SEQUENCE [LARGE SCALE GENOMIC DNA]</scope>
    <source>
        <strain evidence="10 11">R7</strain>
    </source>
</reference>
<evidence type="ECO:0000256" key="4">
    <source>
        <dbReference type="ARBA" id="ARBA00022692"/>
    </source>
</evidence>
<keyword evidence="5 8" id="KW-1133">Transmembrane helix</keyword>
<keyword evidence="3" id="KW-1003">Cell membrane</keyword>
<dbReference type="Pfam" id="PF03600">
    <property type="entry name" value="CitMHS"/>
    <property type="match status" value="1"/>
</dbReference>
<evidence type="ECO:0000256" key="1">
    <source>
        <dbReference type="ARBA" id="ARBA00004651"/>
    </source>
</evidence>
<gene>
    <name evidence="10" type="ORF">VIN30_06835</name>
</gene>
<feature type="transmembrane region" description="Helical" evidence="8">
    <location>
        <begin position="164"/>
        <end position="185"/>
    </location>
</feature>
<feature type="domain" description="Citrate transporter-like" evidence="9">
    <location>
        <begin position="18"/>
        <end position="349"/>
    </location>
</feature>
<evidence type="ECO:0000256" key="8">
    <source>
        <dbReference type="SAM" id="Phobius"/>
    </source>
</evidence>